<gene>
    <name evidence="2" type="ORF">AUK18_02105</name>
</gene>
<protein>
    <recommendedName>
        <fullName evidence="4">Prepilin-type N-terminal cleavage/methylation domain-containing protein</fullName>
    </recommendedName>
</protein>
<name>A0A1J5B931_9BACT</name>
<dbReference type="AlphaFoldDB" id="A0A1J5B931"/>
<sequence length="175" mass="19194">MRKNEKRKTKNEKFSGFTLIEVITVSGIMALFSITLISVFMASFRGGTKSQLLQRIRQDGDYVLTSMSREIKKAKTIDNITDCEEPAGVAELELTLVDGSSITYSLSSDKIASDSSFLTGTAGKAENLNFRCYVVRPGKQIVTISFTLSAGEETGSQAQEKLTQNFATSVSTREH</sequence>
<evidence type="ECO:0000313" key="2">
    <source>
        <dbReference type="EMBL" id="OIP03390.1"/>
    </source>
</evidence>
<dbReference type="Proteomes" id="UP000183605">
    <property type="component" value="Unassembled WGS sequence"/>
</dbReference>
<dbReference type="EMBL" id="MNXQ01000039">
    <property type="protein sequence ID" value="OIP03390.1"/>
    <property type="molecule type" value="Genomic_DNA"/>
</dbReference>
<dbReference type="InterPro" id="IPR012902">
    <property type="entry name" value="N_methyl_site"/>
</dbReference>
<accession>A0A1J5B931</accession>
<evidence type="ECO:0000313" key="3">
    <source>
        <dbReference type="Proteomes" id="UP000183605"/>
    </source>
</evidence>
<organism evidence="2 3">
    <name type="scientific">Candidatus Beckwithbacteria bacterium CG2_30_44_31</name>
    <dbReference type="NCBI Taxonomy" id="1805035"/>
    <lineage>
        <taxon>Bacteria</taxon>
        <taxon>Candidatus Beckwithiibacteriota</taxon>
    </lineage>
</organism>
<keyword evidence="1" id="KW-0472">Membrane</keyword>
<comment type="caution">
    <text evidence="2">The sequence shown here is derived from an EMBL/GenBank/DDBJ whole genome shotgun (WGS) entry which is preliminary data.</text>
</comment>
<evidence type="ECO:0008006" key="4">
    <source>
        <dbReference type="Google" id="ProtNLM"/>
    </source>
</evidence>
<keyword evidence="1" id="KW-0812">Transmembrane</keyword>
<evidence type="ECO:0000256" key="1">
    <source>
        <dbReference type="SAM" id="Phobius"/>
    </source>
</evidence>
<feature type="transmembrane region" description="Helical" evidence="1">
    <location>
        <begin position="20"/>
        <end position="44"/>
    </location>
</feature>
<proteinExistence type="predicted"/>
<dbReference type="PROSITE" id="PS00409">
    <property type="entry name" value="PROKAR_NTER_METHYL"/>
    <property type="match status" value="1"/>
</dbReference>
<keyword evidence="1" id="KW-1133">Transmembrane helix</keyword>
<reference evidence="2 3" key="1">
    <citation type="journal article" date="2016" name="Environ. Microbiol.">
        <title>Genomic resolution of a cold subsurface aquifer community provides metabolic insights for novel microbes adapted to high CO concentrations.</title>
        <authorList>
            <person name="Probst A.J."/>
            <person name="Castelle C.J."/>
            <person name="Singh A."/>
            <person name="Brown C.T."/>
            <person name="Anantharaman K."/>
            <person name="Sharon I."/>
            <person name="Hug L.A."/>
            <person name="Burstein D."/>
            <person name="Emerson J.B."/>
            <person name="Thomas B.C."/>
            <person name="Banfield J.F."/>
        </authorList>
    </citation>
    <scope>NUCLEOTIDE SEQUENCE [LARGE SCALE GENOMIC DNA]</scope>
    <source>
        <strain evidence="2">CG2_30_44_31</strain>
    </source>
</reference>